<accession>A0A9P6SN52</accession>
<dbReference type="GO" id="GO:0008793">
    <property type="term" value="F:aromatic-amino-acid transaminase activity"/>
    <property type="evidence" value="ECO:0007669"/>
    <property type="project" value="TreeGrafter"/>
</dbReference>
<keyword evidence="6" id="KW-0808">Transferase</keyword>
<dbReference type="GO" id="GO:0016020">
    <property type="term" value="C:membrane"/>
    <property type="evidence" value="ECO:0007669"/>
    <property type="project" value="UniProtKB-SubCell"/>
</dbReference>
<dbReference type="Gene3D" id="3.40.640.10">
    <property type="entry name" value="Type I PLP-dependent aspartate aminotransferase-like (Major domain)"/>
    <property type="match status" value="1"/>
</dbReference>
<dbReference type="Pfam" id="PF05832">
    <property type="entry name" value="DUF846"/>
    <property type="match status" value="1"/>
</dbReference>
<dbReference type="InterPro" id="IPR008564">
    <property type="entry name" value="TVP23-like"/>
</dbReference>
<comment type="caution">
    <text evidence="13">The sequence shown here is derived from an EMBL/GenBank/DDBJ whole genome shotgun (WGS) entry which is preliminary data.</text>
</comment>
<evidence type="ECO:0000256" key="9">
    <source>
        <dbReference type="ARBA" id="ARBA00022989"/>
    </source>
</evidence>
<feature type="transmembrane region" description="Helical" evidence="11">
    <location>
        <begin position="544"/>
        <end position="565"/>
    </location>
</feature>
<dbReference type="Pfam" id="PF00155">
    <property type="entry name" value="Aminotran_1_2"/>
    <property type="match status" value="1"/>
</dbReference>
<dbReference type="GO" id="GO:0047536">
    <property type="term" value="F:2-aminoadipate transaminase activity"/>
    <property type="evidence" value="ECO:0007669"/>
    <property type="project" value="TreeGrafter"/>
</dbReference>
<dbReference type="GO" id="GO:0019878">
    <property type="term" value="P:lysine biosynthetic process via aminoadipic acid"/>
    <property type="evidence" value="ECO:0007669"/>
    <property type="project" value="TreeGrafter"/>
</dbReference>
<feature type="transmembrane region" description="Helical" evidence="11">
    <location>
        <begin position="571"/>
        <end position="590"/>
    </location>
</feature>
<keyword evidence="9 11" id="KW-1133">Transmembrane helix</keyword>
<comment type="subcellular location">
    <subcellularLocation>
        <location evidence="2">Membrane</location>
        <topology evidence="2">Multi-pass membrane protein</topology>
    </subcellularLocation>
</comment>
<comment type="cofactor">
    <cofactor evidence="1">
        <name>pyridoxal 5'-phosphate</name>
        <dbReference type="ChEBI" id="CHEBI:597326"/>
    </cofactor>
</comment>
<sequence>MTVINEHELPMAKDFSSFLSTEGASRKKGLLKGLFKFMTGFPHPSTFPFYSLSAEVKSMAPAGASPAIHNTVSNGKTNSIHSHETVTVPHGPLLGKAESLSTSLQYGIGTGIESLRQFCKEHVNRMHRPQYQDWDVITSAGNTDAFAKVILMLCNRGDKVLVEEWTYPSAFDTMAPIGVGHVPVKMDSEGMSAVSLKDILDNWGSTPGQNHKAKPRVVYLIPTGQNPTGTTMSIQRRRDIMQVAQEHNLILIEDDPYYYLQFFADEGQESNEDVNSRGSKQSGWVPSLLSMDTDGRVIRLDTFSKTLAPGCRVGYMSMNARFYDIIQCHNELTIQQPSGFSQAILAETLISHWGQEGYTRCKPKPTDMDSEDMLNVWSDEEATYLRATFAYATFEQMDQAIIRFGKSLNEVFAASTADRQNLLSDAQPMGISQLEPDLESGAPPSLLKQSRQVNGGCVNIKNQQRRSEAICIYFFGTLFTGNFVLIFVLCVLMLVFDFWTVKNVSGRLLVGLRWWNENREDGTTTWYFESRDQSRPLNPVDSRLFWTGLYVAPAIWVLFGILCILTFEPTWLLIVAVALALNFANVIGYTQCDKDAKQKWASGFASNVLGGSGGGFMGGLMSRGISRMAGSMF</sequence>
<feature type="transmembrane region" description="Helical" evidence="11">
    <location>
        <begin position="472"/>
        <end position="499"/>
    </location>
</feature>
<dbReference type="InterPro" id="IPR004839">
    <property type="entry name" value="Aminotransferase_I/II_large"/>
</dbReference>
<dbReference type="GO" id="GO:0030170">
    <property type="term" value="F:pyridoxal phosphate binding"/>
    <property type="evidence" value="ECO:0007669"/>
    <property type="project" value="InterPro"/>
</dbReference>
<evidence type="ECO:0000256" key="6">
    <source>
        <dbReference type="ARBA" id="ARBA00022679"/>
    </source>
</evidence>
<dbReference type="Proteomes" id="UP000749646">
    <property type="component" value="Unassembled WGS sequence"/>
</dbReference>
<comment type="similarity">
    <text evidence="3">Belongs to the TVP23 family.</text>
</comment>
<gene>
    <name evidence="13" type="ORF">BGZ65_000987</name>
</gene>
<keyword evidence="8" id="KW-0663">Pyridoxal phosphate</keyword>
<dbReference type="PANTHER" id="PTHR42790">
    <property type="entry name" value="AMINOTRANSFERASE"/>
    <property type="match status" value="1"/>
</dbReference>
<reference evidence="13" key="1">
    <citation type="journal article" date="2020" name="Fungal Divers.">
        <title>Resolving the Mortierellaceae phylogeny through synthesis of multi-gene phylogenetics and phylogenomics.</title>
        <authorList>
            <person name="Vandepol N."/>
            <person name="Liber J."/>
            <person name="Desiro A."/>
            <person name="Na H."/>
            <person name="Kennedy M."/>
            <person name="Barry K."/>
            <person name="Grigoriev I.V."/>
            <person name="Miller A.N."/>
            <person name="O'Donnell K."/>
            <person name="Stajich J.E."/>
            <person name="Bonito G."/>
        </authorList>
    </citation>
    <scope>NUCLEOTIDE SEQUENCE</scope>
    <source>
        <strain evidence="13">MES-2147</strain>
    </source>
</reference>
<evidence type="ECO:0000256" key="8">
    <source>
        <dbReference type="ARBA" id="ARBA00022898"/>
    </source>
</evidence>
<dbReference type="SUPFAM" id="SSF53383">
    <property type="entry name" value="PLP-dependent transferases"/>
    <property type="match status" value="1"/>
</dbReference>
<dbReference type="InterPro" id="IPR050859">
    <property type="entry name" value="Class-I_PLP-dep_aminotransf"/>
</dbReference>
<evidence type="ECO:0000256" key="7">
    <source>
        <dbReference type="ARBA" id="ARBA00022692"/>
    </source>
</evidence>
<dbReference type="OrthoDB" id="691673at2759"/>
<dbReference type="GO" id="GO:0006571">
    <property type="term" value="P:tyrosine biosynthetic process"/>
    <property type="evidence" value="ECO:0007669"/>
    <property type="project" value="TreeGrafter"/>
</dbReference>
<evidence type="ECO:0000256" key="1">
    <source>
        <dbReference type="ARBA" id="ARBA00001933"/>
    </source>
</evidence>
<keyword evidence="14" id="KW-1185">Reference proteome</keyword>
<evidence type="ECO:0000256" key="11">
    <source>
        <dbReference type="SAM" id="Phobius"/>
    </source>
</evidence>
<comment type="similarity">
    <text evidence="4">Belongs to the class-I pyridoxal-phosphate-dependent aminotransferase family.</text>
</comment>
<evidence type="ECO:0000256" key="5">
    <source>
        <dbReference type="ARBA" id="ARBA00022576"/>
    </source>
</evidence>
<protein>
    <recommendedName>
        <fullName evidence="12">Aminotransferase class I/classII large domain-containing protein</fullName>
    </recommendedName>
</protein>
<name>A0A9P6SN52_9FUNG</name>
<dbReference type="InterPro" id="IPR015424">
    <property type="entry name" value="PyrdxlP-dep_Trfase"/>
</dbReference>
<evidence type="ECO:0000313" key="14">
    <source>
        <dbReference type="Proteomes" id="UP000749646"/>
    </source>
</evidence>
<feature type="domain" description="Aminotransferase class I/classII large" evidence="12">
    <location>
        <begin position="99"/>
        <end position="349"/>
    </location>
</feature>
<evidence type="ECO:0000256" key="2">
    <source>
        <dbReference type="ARBA" id="ARBA00004141"/>
    </source>
</evidence>
<evidence type="ECO:0000256" key="3">
    <source>
        <dbReference type="ARBA" id="ARBA00005467"/>
    </source>
</evidence>
<dbReference type="EMBL" id="JAAAHW010003415">
    <property type="protein sequence ID" value="KAF9984102.1"/>
    <property type="molecule type" value="Genomic_DNA"/>
</dbReference>
<dbReference type="InterPro" id="IPR015421">
    <property type="entry name" value="PyrdxlP-dep_Trfase_major"/>
</dbReference>
<keyword evidence="10 11" id="KW-0472">Membrane</keyword>
<dbReference type="AlphaFoldDB" id="A0A9P6SN52"/>
<organism evidence="13 14">
    <name type="scientific">Modicella reniformis</name>
    <dbReference type="NCBI Taxonomy" id="1440133"/>
    <lineage>
        <taxon>Eukaryota</taxon>
        <taxon>Fungi</taxon>
        <taxon>Fungi incertae sedis</taxon>
        <taxon>Mucoromycota</taxon>
        <taxon>Mortierellomycotina</taxon>
        <taxon>Mortierellomycetes</taxon>
        <taxon>Mortierellales</taxon>
        <taxon>Mortierellaceae</taxon>
        <taxon>Modicella</taxon>
    </lineage>
</organism>
<proteinExistence type="inferred from homology"/>
<dbReference type="PANTHER" id="PTHR42790:SF21">
    <property type="entry name" value="AROMATIC_AMINOADIPATE AMINOTRANSFERASE 1"/>
    <property type="match status" value="1"/>
</dbReference>
<evidence type="ECO:0000256" key="10">
    <source>
        <dbReference type="ARBA" id="ARBA00023136"/>
    </source>
</evidence>
<dbReference type="CDD" id="cd00609">
    <property type="entry name" value="AAT_like"/>
    <property type="match status" value="1"/>
</dbReference>
<evidence type="ECO:0000259" key="12">
    <source>
        <dbReference type="Pfam" id="PF00155"/>
    </source>
</evidence>
<evidence type="ECO:0000256" key="4">
    <source>
        <dbReference type="ARBA" id="ARBA00007441"/>
    </source>
</evidence>
<keyword evidence="7 11" id="KW-0812">Transmembrane</keyword>
<dbReference type="GO" id="GO:0009074">
    <property type="term" value="P:aromatic amino acid family catabolic process"/>
    <property type="evidence" value="ECO:0007669"/>
    <property type="project" value="TreeGrafter"/>
</dbReference>
<evidence type="ECO:0000313" key="13">
    <source>
        <dbReference type="EMBL" id="KAF9984102.1"/>
    </source>
</evidence>
<keyword evidence="5" id="KW-0032">Aminotransferase</keyword>